<dbReference type="PhylomeDB" id="A0A0G4GB06"/>
<feature type="domain" description="G" evidence="2">
    <location>
        <begin position="344"/>
        <end position="414"/>
    </location>
</feature>
<dbReference type="InParanoid" id="A0A0G4GB06"/>
<dbReference type="STRING" id="1169540.A0A0G4GB06"/>
<dbReference type="AlphaFoldDB" id="A0A0G4GB06"/>
<feature type="region of interest" description="Disordered" evidence="1">
    <location>
        <begin position="14"/>
        <end position="53"/>
    </location>
</feature>
<feature type="compositionally biased region" description="Low complexity" evidence="1">
    <location>
        <begin position="676"/>
        <end position="686"/>
    </location>
</feature>
<dbReference type="EMBL" id="CDMY01000610">
    <property type="protein sequence ID" value="CEM26007.1"/>
    <property type="molecule type" value="Genomic_DNA"/>
</dbReference>
<feature type="region of interest" description="Disordered" evidence="1">
    <location>
        <begin position="650"/>
        <end position="692"/>
    </location>
</feature>
<keyword evidence="5" id="KW-1185">Reference proteome</keyword>
<dbReference type="PANTHER" id="PTHR46434:SF1">
    <property type="entry name" value="GENETIC INTERACTOR OF PROHIBITINS 3, MITOCHONDRIAL"/>
    <property type="match status" value="1"/>
</dbReference>
<evidence type="ECO:0000259" key="3">
    <source>
        <dbReference type="Pfam" id="PF21516"/>
    </source>
</evidence>
<reference evidence="4 5" key="1">
    <citation type="submission" date="2014-11" db="EMBL/GenBank/DDBJ databases">
        <authorList>
            <person name="Zhu J."/>
            <person name="Qi W."/>
            <person name="Song R."/>
        </authorList>
    </citation>
    <scope>NUCLEOTIDE SEQUENCE [LARGE SCALE GENOMIC DNA]</scope>
</reference>
<dbReference type="OrthoDB" id="1696305at2759"/>
<proteinExistence type="predicted"/>
<protein>
    <submittedName>
        <fullName evidence="4">Uncharacterized protein</fullName>
    </submittedName>
</protein>
<dbReference type="Proteomes" id="UP000041254">
    <property type="component" value="Unassembled WGS sequence"/>
</dbReference>
<dbReference type="VEuPathDB" id="CryptoDB:Vbra_22717"/>
<evidence type="ECO:0000313" key="4">
    <source>
        <dbReference type="EMBL" id="CEM26007.1"/>
    </source>
</evidence>
<name>A0A0G4GB06_VITBC</name>
<accession>A0A0G4GB06</accession>
<dbReference type="InterPro" id="IPR006073">
    <property type="entry name" value="GTP-bd"/>
</dbReference>
<dbReference type="GO" id="GO:0005525">
    <property type="term" value="F:GTP binding"/>
    <property type="evidence" value="ECO:0007669"/>
    <property type="project" value="InterPro"/>
</dbReference>
<sequence>MPPQPRRLIAASRTALSTFARPAPPPPFIRAQRFNSTQAHTQQQQQHQHPHASLHDHLPHLQEQEQHTDTQGAAAFASALPDDDGRLDMDFDESFYMRDVCGDGLENEGVPGIVPDPHEENPRAPRRCVGCGAAFQTTDPTNEGYVHKHKFMQFSGGRVKQYPRLRGEPVDFVPDGVPVEKRDSPSDRVKTHLLLCRRCYRLQQYHILEQPQLALGLGFYRMKGGLPYIHPHQLIEKVVKRIKHDSLVLNIIDILDIESSVVPELYQACRNKQLQVLWVINKVDLLPYRADLNSVKQWVRQMVRQIKNVSTHDVMLVSSATGYGFDTLEDRLSAHLDPKDPKWIYCVGRVNAGKSTFVNRFLKFIQYKHLGTTDMKRGVGGVTRSAVPGTTLHFVSFGLGKGLKIIDTPGVPSETQVTRLLSRGEDLYSIVPRRRLYPVTYKLKEGATLLLGALCRLDFVSGDFCFTTVFASYGVTLHITQTVKAAHLLQRKAATFLYPPHLREDFESIQPFVRHRVEVFGGTFRAWDDIVISGLGWISIAGDGKKVFDVWVPKGVKVFRRPAMLPFEMRRLGVTEFSLQCPRGRSQRINRKKRAMVQAVRDAERRKELIEERERVEEGRINPPQDTNTREGPLVDPEQEAALCEQLEAELAGEEGGEVANDAEDTSRDGEESAAADEAAADRAASMQRIVPPEEDDVHVAELVADGR</sequence>
<evidence type="ECO:0000313" key="5">
    <source>
        <dbReference type="Proteomes" id="UP000041254"/>
    </source>
</evidence>
<dbReference type="OMA" id="VIWIANK"/>
<evidence type="ECO:0000259" key="2">
    <source>
        <dbReference type="Pfam" id="PF01926"/>
    </source>
</evidence>
<feature type="region of interest" description="Disordered" evidence="1">
    <location>
        <begin position="614"/>
        <end position="634"/>
    </location>
</feature>
<feature type="domain" description="NOA1/YqeH-like C-terminal" evidence="3">
    <location>
        <begin position="468"/>
        <end position="563"/>
    </location>
</feature>
<dbReference type="Pfam" id="PF21516">
    <property type="entry name" value="YqeH-like_C"/>
    <property type="match status" value="1"/>
</dbReference>
<dbReference type="GO" id="GO:0005739">
    <property type="term" value="C:mitochondrion"/>
    <property type="evidence" value="ECO:0007669"/>
    <property type="project" value="TreeGrafter"/>
</dbReference>
<feature type="compositionally biased region" description="Low complexity" evidence="1">
    <location>
        <begin position="29"/>
        <end position="47"/>
    </location>
</feature>
<evidence type="ECO:0000256" key="1">
    <source>
        <dbReference type="SAM" id="MobiDB-lite"/>
    </source>
</evidence>
<dbReference type="InterPro" id="IPR027417">
    <property type="entry name" value="P-loop_NTPase"/>
</dbReference>
<dbReference type="InterPro" id="IPR048422">
    <property type="entry name" value="NOA1/YqeH-like_C"/>
</dbReference>
<feature type="compositionally biased region" description="Acidic residues" evidence="1">
    <location>
        <begin position="650"/>
        <end position="664"/>
    </location>
</feature>
<organism evidence="4 5">
    <name type="scientific">Vitrella brassicaformis (strain CCMP3155)</name>
    <dbReference type="NCBI Taxonomy" id="1169540"/>
    <lineage>
        <taxon>Eukaryota</taxon>
        <taxon>Sar</taxon>
        <taxon>Alveolata</taxon>
        <taxon>Colpodellida</taxon>
        <taxon>Vitrellaceae</taxon>
        <taxon>Vitrella</taxon>
    </lineage>
</organism>
<dbReference type="CDD" id="cd01855">
    <property type="entry name" value="YqeH"/>
    <property type="match status" value="1"/>
</dbReference>
<dbReference type="InterPro" id="IPR050896">
    <property type="entry name" value="Mito_lipid_metab_GTPase"/>
</dbReference>
<gene>
    <name evidence="4" type="ORF">Vbra_22717</name>
</gene>
<dbReference type="Gene3D" id="3.40.50.300">
    <property type="entry name" value="P-loop containing nucleotide triphosphate hydrolases"/>
    <property type="match status" value="1"/>
</dbReference>
<dbReference type="Pfam" id="PF01926">
    <property type="entry name" value="MMR_HSR1"/>
    <property type="match status" value="1"/>
</dbReference>
<dbReference type="SUPFAM" id="SSF52540">
    <property type="entry name" value="P-loop containing nucleoside triphosphate hydrolases"/>
    <property type="match status" value="1"/>
</dbReference>
<dbReference type="PANTHER" id="PTHR46434">
    <property type="entry name" value="GENETIC INTERACTOR OF PROHIBITINS 3, MITOCHONDRIAL"/>
    <property type="match status" value="1"/>
</dbReference>